<dbReference type="PIRSF" id="PIRSF000089">
    <property type="entry name" value="Electra_flavoP_a"/>
    <property type="match status" value="1"/>
</dbReference>
<dbReference type="Pfam" id="PF00766">
    <property type="entry name" value="ETF_alpha"/>
    <property type="match status" value="1"/>
</dbReference>
<dbReference type="RefSeq" id="WP_235049861.1">
    <property type="nucleotide sequence ID" value="NZ_JAKFHA010000001.1"/>
</dbReference>
<comment type="similarity">
    <text evidence="1">Belongs to the ETF alpha-subunit/FixB family.</text>
</comment>
<dbReference type="PANTHER" id="PTHR43153:SF1">
    <property type="entry name" value="ELECTRON TRANSFER FLAVOPROTEIN SUBUNIT ALPHA, MITOCHONDRIAL"/>
    <property type="match status" value="1"/>
</dbReference>
<dbReference type="GO" id="GO:0009055">
    <property type="term" value="F:electron transfer activity"/>
    <property type="evidence" value="ECO:0007669"/>
    <property type="project" value="InterPro"/>
</dbReference>
<feature type="binding site" evidence="4">
    <location>
        <position position="233"/>
    </location>
    <ligand>
        <name>FAD</name>
        <dbReference type="ChEBI" id="CHEBI:57692"/>
    </ligand>
</feature>
<evidence type="ECO:0000256" key="2">
    <source>
        <dbReference type="ARBA" id="ARBA00011355"/>
    </source>
</evidence>
<dbReference type="AlphaFoldDB" id="A0AA41PWH6"/>
<dbReference type="PANTHER" id="PTHR43153">
    <property type="entry name" value="ELECTRON TRANSFER FLAVOPROTEIN ALPHA"/>
    <property type="match status" value="1"/>
</dbReference>
<evidence type="ECO:0000259" key="5">
    <source>
        <dbReference type="Pfam" id="PF00766"/>
    </source>
</evidence>
<dbReference type="SUPFAM" id="SSF52402">
    <property type="entry name" value="Adenine nucleotide alpha hydrolases-like"/>
    <property type="match status" value="1"/>
</dbReference>
<dbReference type="InterPro" id="IPR029035">
    <property type="entry name" value="DHS-like_NAD/FAD-binding_dom"/>
</dbReference>
<dbReference type="Proteomes" id="UP001165378">
    <property type="component" value="Unassembled WGS sequence"/>
</dbReference>
<gene>
    <name evidence="7" type="ORF">LZ495_01165</name>
</gene>
<keyword evidence="4" id="KW-0285">Flavoprotein</keyword>
<comment type="function">
    <text evidence="3">The electron transfer flavoprotein serves as a specific electron acceptor for other dehydrogenases. It transfers the electrons to the main respiratory chain via ETF-ubiquinone oxidoreductase (ETF dehydrogenase).</text>
</comment>
<feature type="domain" description="Electron transfer flavoprotein alpha subunit C-terminal" evidence="5">
    <location>
        <begin position="222"/>
        <end position="301"/>
    </location>
</feature>
<dbReference type="GO" id="GO:0050660">
    <property type="term" value="F:flavin adenine dinucleotide binding"/>
    <property type="evidence" value="ECO:0007669"/>
    <property type="project" value="InterPro"/>
</dbReference>
<keyword evidence="8" id="KW-1185">Reference proteome</keyword>
<dbReference type="SUPFAM" id="SSF52467">
    <property type="entry name" value="DHS-like NAD/FAD-binding domain"/>
    <property type="match status" value="1"/>
</dbReference>
<evidence type="ECO:0000313" key="8">
    <source>
        <dbReference type="Proteomes" id="UP001165378"/>
    </source>
</evidence>
<dbReference type="InterPro" id="IPR014731">
    <property type="entry name" value="ETF_asu_C"/>
</dbReference>
<evidence type="ECO:0000313" key="7">
    <source>
        <dbReference type="EMBL" id="MCF2525837.1"/>
    </source>
</evidence>
<proteinExistence type="inferred from homology"/>
<protein>
    <submittedName>
        <fullName evidence="7">Electron transfer flavoprotein subunit alpha/FixB family protein</fullName>
    </submittedName>
</protein>
<dbReference type="EMBL" id="JAKFHA010000001">
    <property type="protein sequence ID" value="MCF2525837.1"/>
    <property type="molecule type" value="Genomic_DNA"/>
</dbReference>
<sequence length="378" mass="38212">MRPVLVLVERDGANGAAAAPAYRLLTIARRLGTPVAVLRHRADARELDELGRYGAARVCVAEAAATAETAGGQQGASAVAVAVEALAELAWQMSAAAVLIPSGREGKEVAARVAVRLGSGIVTGAIDVLPGPDGPVTVQEVCSGAYRVESVVRGAAPVITVECGTASEPAEQAASCTSAAPAAERPAAQGPPVVEHMFVNLSAADRSIRLVSRTRKPGRRPVTGAQVVVAGGRGVGSAAGFQLIEQVADALGGAVGGTHAAADLGWCPHDALIGQTGAVVHPKLYIACGISGSVHHRAGMQHAATIVAIDKDPDAPIFRIADVGVVGDLHDVLPELLTEIERRREPCCSNTAMPTEAAPAAVIPAPAAAPEAATPALE</sequence>
<dbReference type="GO" id="GO:0033539">
    <property type="term" value="P:fatty acid beta-oxidation using acyl-CoA dehydrogenase"/>
    <property type="evidence" value="ECO:0007669"/>
    <property type="project" value="TreeGrafter"/>
</dbReference>
<reference evidence="7" key="1">
    <citation type="submission" date="2022-01" db="EMBL/GenBank/DDBJ databases">
        <title>Genome-Based Taxonomic Classification of the Phylum Actinobacteria.</title>
        <authorList>
            <person name="Gao Y."/>
        </authorList>
    </citation>
    <scope>NUCLEOTIDE SEQUENCE</scope>
    <source>
        <strain evidence="7">KLBMP 8922</strain>
    </source>
</reference>
<evidence type="ECO:0000256" key="4">
    <source>
        <dbReference type="PIRSR" id="PIRSR000089-1"/>
    </source>
</evidence>
<dbReference type="Gene3D" id="3.40.50.1220">
    <property type="entry name" value="TPP-binding domain"/>
    <property type="match status" value="1"/>
</dbReference>
<dbReference type="InterPro" id="IPR014729">
    <property type="entry name" value="Rossmann-like_a/b/a_fold"/>
</dbReference>
<dbReference type="Pfam" id="PF01012">
    <property type="entry name" value="ETF"/>
    <property type="match status" value="1"/>
</dbReference>
<comment type="cofactor">
    <cofactor evidence="4">
        <name>FAD</name>
        <dbReference type="ChEBI" id="CHEBI:57692"/>
    </cofactor>
    <text evidence="4">Binds 1 FAD per dimer.</text>
</comment>
<name>A0AA41PWH6_9ACTN</name>
<feature type="binding site" evidence="4">
    <location>
        <begin position="289"/>
        <end position="296"/>
    </location>
    <ligand>
        <name>FAD</name>
        <dbReference type="ChEBI" id="CHEBI:57692"/>
    </ligand>
</feature>
<dbReference type="Gene3D" id="3.40.50.620">
    <property type="entry name" value="HUPs"/>
    <property type="match status" value="1"/>
</dbReference>
<dbReference type="InterPro" id="IPR014730">
    <property type="entry name" value="ETF_a/b_N"/>
</dbReference>
<comment type="caution">
    <text evidence="7">The sequence shown here is derived from an EMBL/GenBank/DDBJ whole genome shotgun (WGS) entry which is preliminary data.</text>
</comment>
<evidence type="ECO:0000259" key="6">
    <source>
        <dbReference type="Pfam" id="PF01012"/>
    </source>
</evidence>
<evidence type="ECO:0000256" key="1">
    <source>
        <dbReference type="ARBA" id="ARBA00005817"/>
    </source>
</evidence>
<accession>A0AA41PWH6</accession>
<feature type="domain" description="Electron transfer flavoprotein alpha/beta-subunit N-terminal" evidence="6">
    <location>
        <begin position="8"/>
        <end position="174"/>
    </location>
</feature>
<evidence type="ECO:0000256" key="3">
    <source>
        <dbReference type="ARBA" id="ARBA00025649"/>
    </source>
</evidence>
<keyword evidence="4" id="KW-0274">FAD</keyword>
<comment type="subunit">
    <text evidence="2">Heterodimer of an alpha and a beta subunit.</text>
</comment>
<organism evidence="7 8">
    <name type="scientific">Yinghuangia soli</name>
    <dbReference type="NCBI Taxonomy" id="2908204"/>
    <lineage>
        <taxon>Bacteria</taxon>
        <taxon>Bacillati</taxon>
        <taxon>Actinomycetota</taxon>
        <taxon>Actinomycetes</taxon>
        <taxon>Kitasatosporales</taxon>
        <taxon>Streptomycetaceae</taxon>
        <taxon>Yinghuangia</taxon>
    </lineage>
</organism>
<dbReference type="InterPro" id="IPR001308">
    <property type="entry name" value="ETF_a/FixB"/>
</dbReference>